<evidence type="ECO:0000256" key="3">
    <source>
        <dbReference type="ARBA" id="ARBA00022679"/>
    </source>
</evidence>
<comment type="cofactor">
    <cofactor evidence="1">
        <name>Mg(2+)</name>
        <dbReference type="ChEBI" id="CHEBI:18420"/>
    </cofactor>
</comment>
<dbReference type="InterPro" id="IPR017441">
    <property type="entry name" value="Protein_kinase_ATP_BS"/>
</dbReference>
<dbReference type="InterPro" id="IPR011009">
    <property type="entry name" value="Kinase-like_dom_sf"/>
</dbReference>
<dbReference type="Pfam" id="PF00659">
    <property type="entry name" value="POLO_box"/>
    <property type="match status" value="2"/>
</dbReference>
<evidence type="ECO:0000256" key="1">
    <source>
        <dbReference type="ARBA" id="ARBA00001946"/>
    </source>
</evidence>
<dbReference type="InterPro" id="IPR000959">
    <property type="entry name" value="POLO_box_dom"/>
</dbReference>
<dbReference type="GO" id="GO:0000776">
    <property type="term" value="C:kinetochore"/>
    <property type="evidence" value="ECO:0007669"/>
    <property type="project" value="TreeGrafter"/>
</dbReference>
<evidence type="ECO:0000256" key="2">
    <source>
        <dbReference type="ARBA" id="ARBA00022527"/>
    </source>
</evidence>
<dbReference type="GO" id="GO:0000922">
    <property type="term" value="C:spindle pole"/>
    <property type="evidence" value="ECO:0007669"/>
    <property type="project" value="TreeGrafter"/>
</dbReference>
<dbReference type="Gene3D" id="1.10.510.10">
    <property type="entry name" value="Transferase(Phosphotransferase) domain 1"/>
    <property type="match status" value="1"/>
</dbReference>
<dbReference type="GO" id="GO:0005813">
    <property type="term" value="C:centrosome"/>
    <property type="evidence" value="ECO:0007669"/>
    <property type="project" value="TreeGrafter"/>
</dbReference>
<comment type="catalytic activity">
    <reaction evidence="8 11">
        <text>L-threonyl-[protein] + ATP = O-phospho-L-threonyl-[protein] + ADP + H(+)</text>
        <dbReference type="Rhea" id="RHEA:46608"/>
        <dbReference type="Rhea" id="RHEA-COMP:11060"/>
        <dbReference type="Rhea" id="RHEA-COMP:11605"/>
        <dbReference type="ChEBI" id="CHEBI:15378"/>
        <dbReference type="ChEBI" id="CHEBI:30013"/>
        <dbReference type="ChEBI" id="CHEBI:30616"/>
        <dbReference type="ChEBI" id="CHEBI:61977"/>
        <dbReference type="ChEBI" id="CHEBI:456216"/>
        <dbReference type="EC" id="2.7.11.21"/>
    </reaction>
</comment>
<dbReference type="Gene3D" id="3.30.1120.30">
    <property type="entry name" value="POLO box domain"/>
    <property type="match status" value="2"/>
</dbReference>
<protein>
    <recommendedName>
        <fullName evidence="11">Serine/threonine-protein kinase PLK</fullName>
        <ecNumber evidence="11">2.7.11.21</ecNumber>
    </recommendedName>
    <alternativeName>
        <fullName evidence="11">Polo-like kinase</fullName>
    </alternativeName>
</protein>
<dbReference type="CDD" id="cd13118">
    <property type="entry name" value="POLO_box_1"/>
    <property type="match status" value="1"/>
</dbReference>
<dbReference type="Proteomes" id="UP000887578">
    <property type="component" value="Unplaced"/>
</dbReference>
<dbReference type="CDD" id="cd13117">
    <property type="entry name" value="POLO_box_2"/>
    <property type="match status" value="1"/>
</dbReference>
<keyword evidence="3 11" id="KW-0808">Transferase</keyword>
<evidence type="ECO:0000256" key="11">
    <source>
        <dbReference type="RuleBase" id="RU361162"/>
    </source>
</evidence>
<dbReference type="PANTHER" id="PTHR24345">
    <property type="entry name" value="SERINE/THREONINE-PROTEIN KINASE PLK"/>
    <property type="match status" value="1"/>
</dbReference>
<evidence type="ECO:0000259" key="12">
    <source>
        <dbReference type="PROSITE" id="PS50011"/>
    </source>
</evidence>
<dbReference type="WBParaSite" id="PDA_v2.g4356.t1">
    <property type="protein sequence ID" value="PDA_v2.g4356.t1"/>
    <property type="gene ID" value="PDA_v2.g4356"/>
</dbReference>
<evidence type="ECO:0000256" key="4">
    <source>
        <dbReference type="ARBA" id="ARBA00022737"/>
    </source>
</evidence>
<dbReference type="PROSITE" id="PS00107">
    <property type="entry name" value="PROTEIN_KINASE_ATP"/>
    <property type="match status" value="1"/>
</dbReference>
<dbReference type="GO" id="GO:0004674">
    <property type="term" value="F:protein serine/threonine kinase activity"/>
    <property type="evidence" value="ECO:0007669"/>
    <property type="project" value="UniProtKB-KW"/>
</dbReference>
<dbReference type="EC" id="2.7.11.21" evidence="11"/>
<evidence type="ECO:0000313" key="15">
    <source>
        <dbReference type="WBParaSite" id="PDA_v2.g4356.t1"/>
    </source>
</evidence>
<evidence type="ECO:0000259" key="13">
    <source>
        <dbReference type="PROSITE" id="PS50078"/>
    </source>
</evidence>
<dbReference type="PROSITE" id="PS00108">
    <property type="entry name" value="PROTEIN_KINASE_ST"/>
    <property type="match status" value="1"/>
</dbReference>
<sequence length="589" mass="66978">MFKNKQMIPSNKKKDMAKPIPETVINPTTQTVYRRGQYLGKGGFARCYELIDKSKSVFAGKAVAKSALLKPSNKEKMAQEISIHKALSHKHIVQLFSYFEDNDYIYLILELCENRSLMELQKRRNYVTEPEARYFMYQIVYAVQYLHERLIIHRDLKLGNIFINGNMQLKVGDFGLATQLTHRDERKDTLCGTPNYIAPEMLQRKKHSFEVDIWACGCILYTFICGRPPFETSSLQETYSRIKHCAFEFPSVVGYHASELITQLLHPDPSKRPRAMDILNFKFFVSGFTPKDLPKSCLTNTPKIDHRQLCGGQMDSQLLATAVKENKANVFAISKGPGGDAPRERQGDADQSKNLVILLDKQLTSLLNSVSVNFENSISIDILGTTPDIEAESPSLQPVYYVTKWVDYSDKYGLGYQFADASVGVIFNDSSCLMIDRELMNISYTESNGVQKYFTSNTAPANMHKKMTLLKYFVEYMKEQLLQAANHKPGPGNDLSCPPILNNWFRSKIAIVLALSNGTFQLNFFDEGLKIILCPKVQACTLIGEDRLLHTYSFQSLAQHGCSKDLFIRLRYAKTTLERLISRLGNDKK</sequence>
<reference evidence="15" key="1">
    <citation type="submission" date="2022-11" db="UniProtKB">
        <authorList>
            <consortium name="WormBaseParasite"/>
        </authorList>
    </citation>
    <scope>IDENTIFICATION</scope>
</reference>
<keyword evidence="2 11" id="KW-0723">Serine/threonine-protein kinase</keyword>
<feature type="domain" description="Protein kinase" evidence="12">
    <location>
        <begin position="33"/>
        <end position="284"/>
    </location>
</feature>
<feature type="domain" description="POLO box" evidence="13">
    <location>
        <begin position="401"/>
        <end position="479"/>
    </location>
</feature>
<dbReference type="InterPro" id="IPR008271">
    <property type="entry name" value="Ser/Thr_kinase_AS"/>
</dbReference>
<keyword evidence="4" id="KW-0677">Repeat</keyword>
<keyword evidence="5 10" id="KW-0547">Nucleotide-binding</keyword>
<dbReference type="PROSITE" id="PS50078">
    <property type="entry name" value="POLO_BOX"/>
    <property type="match status" value="2"/>
</dbReference>
<comment type="catalytic activity">
    <reaction evidence="9">
        <text>L-seryl-[protein] + ATP = O-phospho-L-seryl-[protein] + ADP + H(+)</text>
        <dbReference type="Rhea" id="RHEA:17989"/>
        <dbReference type="Rhea" id="RHEA-COMP:9863"/>
        <dbReference type="Rhea" id="RHEA-COMP:11604"/>
        <dbReference type="ChEBI" id="CHEBI:15378"/>
        <dbReference type="ChEBI" id="CHEBI:29999"/>
        <dbReference type="ChEBI" id="CHEBI:30616"/>
        <dbReference type="ChEBI" id="CHEBI:83421"/>
        <dbReference type="ChEBI" id="CHEBI:456216"/>
        <dbReference type="EC" id="2.7.11.21"/>
    </reaction>
</comment>
<dbReference type="SUPFAM" id="SSF56112">
    <property type="entry name" value="Protein kinase-like (PK-like)"/>
    <property type="match status" value="1"/>
</dbReference>
<dbReference type="InterPro" id="IPR036947">
    <property type="entry name" value="POLO_box_dom_sf"/>
</dbReference>
<dbReference type="SMART" id="SM00220">
    <property type="entry name" value="S_TKc"/>
    <property type="match status" value="1"/>
</dbReference>
<dbReference type="SUPFAM" id="SSF82615">
    <property type="entry name" value="Polo-box domain"/>
    <property type="match status" value="2"/>
</dbReference>
<dbReference type="InterPro" id="IPR033701">
    <property type="entry name" value="POLO_box_1"/>
</dbReference>
<dbReference type="GO" id="GO:0005634">
    <property type="term" value="C:nucleus"/>
    <property type="evidence" value="ECO:0007669"/>
    <property type="project" value="TreeGrafter"/>
</dbReference>
<dbReference type="FunFam" id="3.30.200.20:FF:000284">
    <property type="entry name" value="Serine/threonine-protein kinase PLK"/>
    <property type="match status" value="1"/>
</dbReference>
<dbReference type="InterPro" id="IPR000719">
    <property type="entry name" value="Prot_kinase_dom"/>
</dbReference>
<evidence type="ECO:0000256" key="5">
    <source>
        <dbReference type="ARBA" id="ARBA00022741"/>
    </source>
</evidence>
<evidence type="ECO:0000256" key="8">
    <source>
        <dbReference type="ARBA" id="ARBA00047802"/>
    </source>
</evidence>
<evidence type="ECO:0000256" key="7">
    <source>
        <dbReference type="ARBA" id="ARBA00022840"/>
    </source>
</evidence>
<dbReference type="AlphaFoldDB" id="A0A914QLC2"/>
<dbReference type="GO" id="GO:0005737">
    <property type="term" value="C:cytoplasm"/>
    <property type="evidence" value="ECO:0007669"/>
    <property type="project" value="TreeGrafter"/>
</dbReference>
<keyword evidence="6 11" id="KW-0418">Kinase</keyword>
<evidence type="ECO:0000256" key="6">
    <source>
        <dbReference type="ARBA" id="ARBA00022777"/>
    </source>
</evidence>
<dbReference type="Pfam" id="PF00069">
    <property type="entry name" value="Pkinase"/>
    <property type="match status" value="1"/>
</dbReference>
<dbReference type="FunFam" id="1.10.510.10:FF:000571">
    <property type="entry name" value="Maternal embryonic leucine zipper kinase"/>
    <property type="match status" value="1"/>
</dbReference>
<keyword evidence="7 10" id="KW-0067">ATP-binding</keyword>
<accession>A0A914QLC2</accession>
<feature type="binding site" evidence="10">
    <location>
        <position position="65"/>
    </location>
    <ligand>
        <name>ATP</name>
        <dbReference type="ChEBI" id="CHEBI:30616"/>
    </ligand>
</feature>
<evidence type="ECO:0000313" key="14">
    <source>
        <dbReference type="Proteomes" id="UP000887578"/>
    </source>
</evidence>
<dbReference type="GO" id="GO:0007052">
    <property type="term" value="P:mitotic spindle organization"/>
    <property type="evidence" value="ECO:0007669"/>
    <property type="project" value="TreeGrafter"/>
</dbReference>
<feature type="domain" description="POLO box" evidence="13">
    <location>
        <begin position="500"/>
        <end position="582"/>
    </location>
</feature>
<evidence type="ECO:0000256" key="10">
    <source>
        <dbReference type="PROSITE-ProRule" id="PRU10141"/>
    </source>
</evidence>
<dbReference type="PANTHER" id="PTHR24345:SF93">
    <property type="entry name" value="SERINE_THREONINE-PROTEIN KINASE PLK1"/>
    <property type="match status" value="1"/>
</dbReference>
<comment type="similarity">
    <text evidence="11">Belongs to the protein kinase superfamily. Ser/Thr protein kinase family. CDC5/Polo subfamily.</text>
</comment>
<dbReference type="GO" id="GO:0005524">
    <property type="term" value="F:ATP binding"/>
    <property type="evidence" value="ECO:0007669"/>
    <property type="project" value="UniProtKB-UniRule"/>
</dbReference>
<evidence type="ECO:0000256" key="9">
    <source>
        <dbReference type="ARBA" id="ARBA00048347"/>
    </source>
</evidence>
<dbReference type="InterPro" id="IPR033695">
    <property type="entry name" value="POLO_box_2"/>
</dbReference>
<name>A0A914QLC2_9BILA</name>
<dbReference type="Gene3D" id="3.30.200.20">
    <property type="entry name" value="Phosphorylase Kinase, domain 1"/>
    <property type="match status" value="1"/>
</dbReference>
<dbReference type="CDD" id="cd14099">
    <property type="entry name" value="STKc_PLK"/>
    <property type="match status" value="1"/>
</dbReference>
<dbReference type="PROSITE" id="PS50011">
    <property type="entry name" value="PROTEIN_KINASE_DOM"/>
    <property type="match status" value="1"/>
</dbReference>
<keyword evidence="14" id="KW-1185">Reference proteome</keyword>
<proteinExistence type="inferred from homology"/>
<organism evidence="14 15">
    <name type="scientific">Panagrolaimus davidi</name>
    <dbReference type="NCBI Taxonomy" id="227884"/>
    <lineage>
        <taxon>Eukaryota</taxon>
        <taxon>Metazoa</taxon>
        <taxon>Ecdysozoa</taxon>
        <taxon>Nematoda</taxon>
        <taxon>Chromadorea</taxon>
        <taxon>Rhabditida</taxon>
        <taxon>Tylenchina</taxon>
        <taxon>Panagrolaimomorpha</taxon>
        <taxon>Panagrolaimoidea</taxon>
        <taxon>Panagrolaimidae</taxon>
        <taxon>Panagrolaimus</taxon>
    </lineage>
</organism>